<keyword evidence="2" id="KW-1185">Reference proteome</keyword>
<sequence>MHKKQSEAGSRSPELARVWLHAHYYDTPDILVSDYFELPGHRHDRGASAGRGLLWTVSGHQHMDLRERLAHLRKRDINGLMGSRAAGAGVDAGWRGEHAERTRPVSSSVASFDPWYKRADNITRNAIAAINRLLRFFFSEDSCYIGHQIYECSFSLRNLTTISVLEVKKLCSD</sequence>
<evidence type="ECO:0000313" key="2">
    <source>
        <dbReference type="Proteomes" id="UP000758603"/>
    </source>
</evidence>
<gene>
    <name evidence="1" type="ORF">BKA67DRAFT_542480</name>
</gene>
<dbReference type="RefSeq" id="XP_045951021.1">
    <property type="nucleotide sequence ID" value="XM_046101114.1"/>
</dbReference>
<dbReference type="EMBL" id="JAGPXC010000014">
    <property type="protein sequence ID" value="KAH6639947.1"/>
    <property type="molecule type" value="Genomic_DNA"/>
</dbReference>
<evidence type="ECO:0000313" key="1">
    <source>
        <dbReference type="EMBL" id="KAH6639947.1"/>
    </source>
</evidence>
<organism evidence="1 2">
    <name type="scientific">Truncatella angustata</name>
    <dbReference type="NCBI Taxonomy" id="152316"/>
    <lineage>
        <taxon>Eukaryota</taxon>
        <taxon>Fungi</taxon>
        <taxon>Dikarya</taxon>
        <taxon>Ascomycota</taxon>
        <taxon>Pezizomycotina</taxon>
        <taxon>Sordariomycetes</taxon>
        <taxon>Xylariomycetidae</taxon>
        <taxon>Amphisphaeriales</taxon>
        <taxon>Sporocadaceae</taxon>
        <taxon>Truncatella</taxon>
    </lineage>
</organism>
<dbReference type="Proteomes" id="UP000758603">
    <property type="component" value="Unassembled WGS sequence"/>
</dbReference>
<reference evidence="1" key="1">
    <citation type="journal article" date="2021" name="Nat. Commun.">
        <title>Genetic determinants of endophytism in the Arabidopsis root mycobiome.</title>
        <authorList>
            <person name="Mesny F."/>
            <person name="Miyauchi S."/>
            <person name="Thiergart T."/>
            <person name="Pickel B."/>
            <person name="Atanasova L."/>
            <person name="Karlsson M."/>
            <person name="Huettel B."/>
            <person name="Barry K.W."/>
            <person name="Haridas S."/>
            <person name="Chen C."/>
            <person name="Bauer D."/>
            <person name="Andreopoulos W."/>
            <person name="Pangilinan J."/>
            <person name="LaButti K."/>
            <person name="Riley R."/>
            <person name="Lipzen A."/>
            <person name="Clum A."/>
            <person name="Drula E."/>
            <person name="Henrissat B."/>
            <person name="Kohler A."/>
            <person name="Grigoriev I.V."/>
            <person name="Martin F.M."/>
            <person name="Hacquard S."/>
        </authorList>
    </citation>
    <scope>NUCLEOTIDE SEQUENCE</scope>
    <source>
        <strain evidence="1">MPI-SDFR-AT-0073</strain>
    </source>
</reference>
<dbReference type="GeneID" id="70130006"/>
<accession>A0A9P8UA66</accession>
<dbReference type="AlphaFoldDB" id="A0A9P8UA66"/>
<proteinExistence type="predicted"/>
<protein>
    <submittedName>
        <fullName evidence="1">Uncharacterized protein</fullName>
    </submittedName>
</protein>
<name>A0A9P8UA66_9PEZI</name>
<comment type="caution">
    <text evidence="1">The sequence shown here is derived from an EMBL/GenBank/DDBJ whole genome shotgun (WGS) entry which is preliminary data.</text>
</comment>